<name>A0A9D1I3R4_9FIRM</name>
<reference evidence="2" key="2">
    <citation type="journal article" date="2021" name="PeerJ">
        <title>Extensive microbial diversity within the chicken gut microbiome revealed by metagenomics and culture.</title>
        <authorList>
            <person name="Gilroy R."/>
            <person name="Ravi A."/>
            <person name="Getino M."/>
            <person name="Pursley I."/>
            <person name="Horton D.L."/>
            <person name="Alikhan N.F."/>
            <person name="Baker D."/>
            <person name="Gharbi K."/>
            <person name="Hall N."/>
            <person name="Watson M."/>
            <person name="Adriaenssens E.M."/>
            <person name="Foster-Nyarko E."/>
            <person name="Jarju S."/>
            <person name="Secka A."/>
            <person name="Antonio M."/>
            <person name="Oren A."/>
            <person name="Chaudhuri R.R."/>
            <person name="La Ragione R."/>
            <person name="Hildebrand F."/>
            <person name="Pallen M.J."/>
        </authorList>
    </citation>
    <scope>NUCLEOTIDE SEQUENCE</scope>
    <source>
        <strain evidence="2">11300</strain>
    </source>
</reference>
<dbReference type="InterPro" id="IPR010898">
    <property type="entry name" value="Hpre_diP_synth_I"/>
</dbReference>
<keyword evidence="1" id="KW-0812">Transmembrane</keyword>
<reference evidence="2" key="1">
    <citation type="submission" date="2020-10" db="EMBL/GenBank/DDBJ databases">
        <authorList>
            <person name="Gilroy R."/>
        </authorList>
    </citation>
    <scope>NUCLEOTIDE SEQUENCE</scope>
    <source>
        <strain evidence="2">11300</strain>
    </source>
</reference>
<protein>
    <submittedName>
        <fullName evidence="2">Gx transporter family protein</fullName>
    </submittedName>
</protein>
<evidence type="ECO:0000256" key="1">
    <source>
        <dbReference type="SAM" id="Phobius"/>
    </source>
</evidence>
<gene>
    <name evidence="2" type="ORF">IAD16_02500</name>
</gene>
<proteinExistence type="predicted"/>
<comment type="caution">
    <text evidence="2">The sequence shown here is derived from an EMBL/GenBank/DDBJ whole genome shotgun (WGS) entry which is preliminary data.</text>
</comment>
<keyword evidence="1" id="KW-1133">Transmembrane helix</keyword>
<sequence>MSSQAKKHEVYGLRTKRLALCAILAAMAMILSYIEALIPMPVPVPGIKIGLANLIVLIAIYRLGFKYAFVINCLRIFTAGLLFTGVFGILYSMAGGILSILVMYGLYRWGIFGIAGISMAGGVAHNFGQLVTACLIMSNIRLMSYFPVLLFAGMISGILIGIVAWMVLGRLPHLKV</sequence>
<feature type="transmembrane region" description="Helical" evidence="1">
    <location>
        <begin position="20"/>
        <end position="40"/>
    </location>
</feature>
<dbReference type="PIRSF" id="PIRSF027391">
    <property type="entry name" value="Hpre_diP_synt_I"/>
    <property type="match status" value="1"/>
</dbReference>
<dbReference type="Proteomes" id="UP000824091">
    <property type="component" value="Unassembled WGS sequence"/>
</dbReference>
<dbReference type="Gene3D" id="1.10.1760.20">
    <property type="match status" value="1"/>
</dbReference>
<feature type="transmembrane region" description="Helical" evidence="1">
    <location>
        <begin position="148"/>
        <end position="168"/>
    </location>
</feature>
<dbReference type="Pfam" id="PF07456">
    <property type="entry name" value="Hpre_diP_synt_I"/>
    <property type="match status" value="1"/>
</dbReference>
<dbReference type="InterPro" id="IPR014535">
    <property type="entry name" value="Hpre_diP_synt_I"/>
</dbReference>
<feature type="transmembrane region" description="Helical" evidence="1">
    <location>
        <begin position="110"/>
        <end position="136"/>
    </location>
</feature>
<dbReference type="AlphaFoldDB" id="A0A9D1I3R4"/>
<feature type="transmembrane region" description="Helical" evidence="1">
    <location>
        <begin position="76"/>
        <end position="104"/>
    </location>
</feature>
<keyword evidence="1" id="KW-0472">Membrane</keyword>
<evidence type="ECO:0000313" key="3">
    <source>
        <dbReference type="Proteomes" id="UP000824091"/>
    </source>
</evidence>
<evidence type="ECO:0000313" key="2">
    <source>
        <dbReference type="EMBL" id="HIU27237.1"/>
    </source>
</evidence>
<accession>A0A9D1I3R4</accession>
<feature type="transmembrane region" description="Helical" evidence="1">
    <location>
        <begin position="46"/>
        <end position="64"/>
    </location>
</feature>
<organism evidence="2 3">
    <name type="scientific">Candidatus Fimisoma avicola</name>
    <dbReference type="NCBI Taxonomy" id="2840826"/>
    <lineage>
        <taxon>Bacteria</taxon>
        <taxon>Bacillati</taxon>
        <taxon>Bacillota</taxon>
        <taxon>Clostridia</taxon>
        <taxon>Eubacteriales</taxon>
        <taxon>Candidatus Fimisoma</taxon>
    </lineage>
</organism>
<dbReference type="EMBL" id="DVMO01000040">
    <property type="protein sequence ID" value="HIU27237.1"/>
    <property type="molecule type" value="Genomic_DNA"/>
</dbReference>